<evidence type="ECO:0000256" key="4">
    <source>
        <dbReference type="ARBA" id="ARBA00040565"/>
    </source>
</evidence>
<keyword evidence="7" id="KW-1185">Reference proteome</keyword>
<dbReference type="PANTHER" id="PTHR10746">
    <property type="entry name" value="50S RIBOSOMAL PROTEIN L4"/>
    <property type="match status" value="1"/>
</dbReference>
<dbReference type="InterPro" id="IPR002136">
    <property type="entry name" value="Ribosomal_uL4"/>
</dbReference>
<dbReference type="GO" id="GO:0006412">
    <property type="term" value="P:translation"/>
    <property type="evidence" value="ECO:0007669"/>
    <property type="project" value="InterPro"/>
</dbReference>
<evidence type="ECO:0000313" key="7">
    <source>
        <dbReference type="Proteomes" id="UP000011087"/>
    </source>
</evidence>
<dbReference type="GO" id="GO:1990904">
    <property type="term" value="C:ribonucleoprotein complex"/>
    <property type="evidence" value="ECO:0007669"/>
    <property type="project" value="UniProtKB-KW"/>
</dbReference>
<dbReference type="EnsemblProtists" id="EKX31763">
    <property type="protein sequence ID" value="EKX31763"/>
    <property type="gene ID" value="GUITHDRAFT_166830"/>
</dbReference>
<dbReference type="SUPFAM" id="SSF52166">
    <property type="entry name" value="Ribosomal protein L4"/>
    <property type="match status" value="1"/>
</dbReference>
<reference evidence="7" key="2">
    <citation type="submission" date="2012-11" db="EMBL/GenBank/DDBJ databases">
        <authorList>
            <person name="Kuo A."/>
            <person name="Curtis B.A."/>
            <person name="Tanifuji G."/>
            <person name="Burki F."/>
            <person name="Gruber A."/>
            <person name="Irimia M."/>
            <person name="Maruyama S."/>
            <person name="Arias M.C."/>
            <person name="Ball S.G."/>
            <person name="Gile G.H."/>
            <person name="Hirakawa Y."/>
            <person name="Hopkins J.F."/>
            <person name="Rensing S.A."/>
            <person name="Schmutz J."/>
            <person name="Symeonidi A."/>
            <person name="Elias M."/>
            <person name="Eveleigh R.J."/>
            <person name="Herman E.K."/>
            <person name="Klute M.J."/>
            <person name="Nakayama T."/>
            <person name="Obornik M."/>
            <person name="Reyes-Prieto A."/>
            <person name="Armbrust E.V."/>
            <person name="Aves S.J."/>
            <person name="Beiko R.G."/>
            <person name="Coutinho P."/>
            <person name="Dacks J.B."/>
            <person name="Durnford D.G."/>
            <person name="Fast N.M."/>
            <person name="Green B.R."/>
            <person name="Grisdale C."/>
            <person name="Hempe F."/>
            <person name="Henrissat B."/>
            <person name="Hoppner M.P."/>
            <person name="Ishida K.-I."/>
            <person name="Kim E."/>
            <person name="Koreny L."/>
            <person name="Kroth P.G."/>
            <person name="Liu Y."/>
            <person name="Malik S.-B."/>
            <person name="Maier U.G."/>
            <person name="McRose D."/>
            <person name="Mock T."/>
            <person name="Neilson J.A."/>
            <person name="Onodera N.T."/>
            <person name="Poole A.M."/>
            <person name="Pritham E.J."/>
            <person name="Richards T.A."/>
            <person name="Rocap G."/>
            <person name="Roy S.W."/>
            <person name="Sarai C."/>
            <person name="Schaack S."/>
            <person name="Shirato S."/>
            <person name="Slamovits C.H."/>
            <person name="Spencer D.F."/>
            <person name="Suzuki S."/>
            <person name="Worden A.Z."/>
            <person name="Zauner S."/>
            <person name="Barry K."/>
            <person name="Bell C."/>
            <person name="Bharti A.K."/>
            <person name="Crow J.A."/>
            <person name="Grimwood J."/>
            <person name="Kramer R."/>
            <person name="Lindquist E."/>
            <person name="Lucas S."/>
            <person name="Salamov A."/>
            <person name="McFadden G.I."/>
            <person name="Lane C.E."/>
            <person name="Keeling P.J."/>
            <person name="Gray M.W."/>
            <person name="Grigoriev I.V."/>
            <person name="Archibald J.M."/>
        </authorList>
    </citation>
    <scope>NUCLEOTIDE SEQUENCE</scope>
    <source>
        <strain evidence="7">CCMP2712</strain>
    </source>
</reference>
<dbReference type="Gene3D" id="3.40.1370.10">
    <property type="match status" value="1"/>
</dbReference>
<protein>
    <recommendedName>
        <fullName evidence="4">Large ribosomal subunit protein uL4m</fullName>
    </recommendedName>
</protein>
<dbReference type="OrthoDB" id="275876at2759"/>
<dbReference type="GO" id="GO:0003735">
    <property type="term" value="F:structural constituent of ribosome"/>
    <property type="evidence" value="ECO:0007669"/>
    <property type="project" value="InterPro"/>
</dbReference>
<dbReference type="OMA" id="FNIKRID"/>
<evidence type="ECO:0000313" key="5">
    <source>
        <dbReference type="EMBL" id="EKX31763.1"/>
    </source>
</evidence>
<dbReference type="EMBL" id="JH993239">
    <property type="protein sequence ID" value="EKX31763.1"/>
    <property type="molecule type" value="Genomic_DNA"/>
</dbReference>
<evidence type="ECO:0000256" key="2">
    <source>
        <dbReference type="ARBA" id="ARBA00022980"/>
    </source>
</evidence>
<dbReference type="KEGG" id="gtt:GUITHDRAFT_166830"/>
<dbReference type="STRING" id="905079.L1I688"/>
<dbReference type="HAMAP" id="MF_01328_B">
    <property type="entry name" value="Ribosomal_uL4_B"/>
    <property type="match status" value="1"/>
</dbReference>
<dbReference type="NCBIfam" id="TIGR03953">
    <property type="entry name" value="rplD_bact"/>
    <property type="match status" value="1"/>
</dbReference>
<accession>L1I688</accession>
<evidence type="ECO:0000313" key="6">
    <source>
        <dbReference type="EnsemblProtists" id="EKX31763"/>
    </source>
</evidence>
<dbReference type="InterPro" id="IPR023574">
    <property type="entry name" value="Ribosomal_uL4_dom_sf"/>
</dbReference>
<dbReference type="Proteomes" id="UP000011087">
    <property type="component" value="Unassembled WGS sequence"/>
</dbReference>
<dbReference type="eggNOG" id="KOG1624">
    <property type="taxonomic scope" value="Eukaryota"/>
</dbReference>
<dbReference type="GeneID" id="17288487"/>
<dbReference type="HOGENOM" id="CLU_817476_0_0_1"/>
<dbReference type="PaxDb" id="55529-EKX31763"/>
<dbReference type="AlphaFoldDB" id="L1I688"/>
<name>L1I688_GUITC</name>
<gene>
    <name evidence="5" type="ORF">GUITHDRAFT_166830</name>
</gene>
<keyword evidence="3" id="KW-0687">Ribonucleoprotein</keyword>
<dbReference type="GO" id="GO:0005840">
    <property type="term" value="C:ribosome"/>
    <property type="evidence" value="ECO:0007669"/>
    <property type="project" value="UniProtKB-KW"/>
</dbReference>
<sequence>MAARVCAALSKSGVQIARSFRKNASFFGASRIGILKSYGSTARFMSTEPILVPKVNNIYPVSNFKEEIRRRERVATTWFPYPVYSLEEFKQVGTCQLASAVFQEPLRVDILNRVVLWQRAGWRTIARIAKNRNMVSGGGKKPWAQKKTGRARQGSIRAPHFRHGGKAHGPVQRSFAIDMPKKVRRLGVRVAMSSRMREGKVWIVESEKLSSSKTRHAAAVARQWGWDSCLFITGSSPDKNFDLATGNLPNLRAIPAHKTSVYTILKHKQLVITKEAVDLLHVHLLRWAPASSLLLVVAVDEEIHSSRRTSSNEDHYDDHLFLHLTIVGGDDDGLEDEEPC</sequence>
<evidence type="ECO:0000256" key="1">
    <source>
        <dbReference type="ARBA" id="ARBA00010528"/>
    </source>
</evidence>
<reference evidence="6" key="3">
    <citation type="submission" date="2016-03" db="UniProtKB">
        <authorList>
            <consortium name="EnsemblProtists"/>
        </authorList>
    </citation>
    <scope>IDENTIFICATION</scope>
</reference>
<reference evidence="5 7" key="1">
    <citation type="journal article" date="2012" name="Nature">
        <title>Algal genomes reveal evolutionary mosaicism and the fate of nucleomorphs.</title>
        <authorList>
            <consortium name="DOE Joint Genome Institute"/>
            <person name="Curtis B.A."/>
            <person name="Tanifuji G."/>
            <person name="Burki F."/>
            <person name="Gruber A."/>
            <person name="Irimia M."/>
            <person name="Maruyama S."/>
            <person name="Arias M.C."/>
            <person name="Ball S.G."/>
            <person name="Gile G.H."/>
            <person name="Hirakawa Y."/>
            <person name="Hopkins J.F."/>
            <person name="Kuo A."/>
            <person name="Rensing S.A."/>
            <person name="Schmutz J."/>
            <person name="Symeonidi A."/>
            <person name="Elias M."/>
            <person name="Eveleigh R.J."/>
            <person name="Herman E.K."/>
            <person name="Klute M.J."/>
            <person name="Nakayama T."/>
            <person name="Obornik M."/>
            <person name="Reyes-Prieto A."/>
            <person name="Armbrust E.V."/>
            <person name="Aves S.J."/>
            <person name="Beiko R.G."/>
            <person name="Coutinho P."/>
            <person name="Dacks J.B."/>
            <person name="Durnford D.G."/>
            <person name="Fast N.M."/>
            <person name="Green B.R."/>
            <person name="Grisdale C.J."/>
            <person name="Hempel F."/>
            <person name="Henrissat B."/>
            <person name="Hoppner M.P."/>
            <person name="Ishida K."/>
            <person name="Kim E."/>
            <person name="Koreny L."/>
            <person name="Kroth P.G."/>
            <person name="Liu Y."/>
            <person name="Malik S.B."/>
            <person name="Maier U.G."/>
            <person name="McRose D."/>
            <person name="Mock T."/>
            <person name="Neilson J.A."/>
            <person name="Onodera N.T."/>
            <person name="Poole A.M."/>
            <person name="Pritham E.J."/>
            <person name="Richards T.A."/>
            <person name="Rocap G."/>
            <person name="Roy S.W."/>
            <person name="Sarai C."/>
            <person name="Schaack S."/>
            <person name="Shirato S."/>
            <person name="Slamovits C.H."/>
            <person name="Spencer D.F."/>
            <person name="Suzuki S."/>
            <person name="Worden A.Z."/>
            <person name="Zauner S."/>
            <person name="Barry K."/>
            <person name="Bell C."/>
            <person name="Bharti A.K."/>
            <person name="Crow J.A."/>
            <person name="Grimwood J."/>
            <person name="Kramer R."/>
            <person name="Lindquist E."/>
            <person name="Lucas S."/>
            <person name="Salamov A."/>
            <person name="McFadden G.I."/>
            <person name="Lane C.E."/>
            <person name="Keeling P.J."/>
            <person name="Gray M.W."/>
            <person name="Grigoriev I.V."/>
            <person name="Archibald J.M."/>
        </authorList>
    </citation>
    <scope>NUCLEOTIDE SEQUENCE</scope>
    <source>
        <strain evidence="5 7">CCMP2712</strain>
    </source>
</reference>
<keyword evidence="2" id="KW-0689">Ribosomal protein</keyword>
<dbReference type="Pfam" id="PF00573">
    <property type="entry name" value="Ribosomal_L4"/>
    <property type="match status" value="1"/>
</dbReference>
<dbReference type="PANTHER" id="PTHR10746:SF6">
    <property type="entry name" value="LARGE RIBOSOMAL SUBUNIT PROTEIN UL4M"/>
    <property type="match status" value="1"/>
</dbReference>
<evidence type="ECO:0000256" key="3">
    <source>
        <dbReference type="ARBA" id="ARBA00023274"/>
    </source>
</evidence>
<dbReference type="InterPro" id="IPR013005">
    <property type="entry name" value="Ribosomal_uL4-like"/>
</dbReference>
<dbReference type="RefSeq" id="XP_005818743.1">
    <property type="nucleotide sequence ID" value="XM_005818686.1"/>
</dbReference>
<comment type="similarity">
    <text evidence="1">Belongs to the universal ribosomal protein uL4 family.</text>
</comment>
<organism evidence="5">
    <name type="scientific">Guillardia theta (strain CCMP2712)</name>
    <name type="common">Cryptophyte</name>
    <dbReference type="NCBI Taxonomy" id="905079"/>
    <lineage>
        <taxon>Eukaryota</taxon>
        <taxon>Cryptophyceae</taxon>
        <taxon>Pyrenomonadales</taxon>
        <taxon>Geminigeraceae</taxon>
        <taxon>Guillardia</taxon>
    </lineage>
</organism>
<proteinExistence type="inferred from homology"/>